<evidence type="ECO:0000313" key="10">
    <source>
        <dbReference type="EMBL" id="MBB4958347.1"/>
    </source>
</evidence>
<sequence length="391" mass="43204">MRRAYKFLLRPTVKQVQTLGECLEAHRLLYNAALQERREAWQRAGVTIRYGDQSAQLKDIRRADPGQACWSFSSQQATLRRLNLAFDGFFRRVKAGQTPGYPRFKGRGWWDTVVWPKDGDGCRWDPPPDSGLTRVYLQGVGHVRVHAHRRVEGRVKTISVKREGTCWYVILSCGDVPAQTLPPVNSPVGVDMGVAAFLTTNHGVQVPNPRYLAASADRLTQAQQALARCERGSRRRGKARSRVAAVHRRVARQRLDHAHKTARWLVTHHDLICHEKLRITNMTRSAAGTVDAPGVNVAAKSGLNRSILDAGWGVFLRVLASKAESAGRMVIAVNPANTSRTCPHCGHCARENRPTQADFTCVACGYHGHADVVAASNVLRAGLALQTAQPA</sequence>
<dbReference type="GO" id="GO:0032196">
    <property type="term" value="P:transposition"/>
    <property type="evidence" value="ECO:0007669"/>
    <property type="project" value="UniProtKB-KW"/>
</dbReference>
<evidence type="ECO:0000259" key="7">
    <source>
        <dbReference type="Pfam" id="PF01385"/>
    </source>
</evidence>
<dbReference type="EMBL" id="JACHJW010000001">
    <property type="protein sequence ID" value="MBB4958347.1"/>
    <property type="molecule type" value="Genomic_DNA"/>
</dbReference>
<keyword evidence="5" id="KW-0238">DNA-binding</keyword>
<feature type="domain" description="Probable transposase IS891/IS1136/IS1341" evidence="7">
    <location>
        <begin position="179"/>
        <end position="285"/>
    </location>
</feature>
<evidence type="ECO:0000256" key="3">
    <source>
        <dbReference type="ARBA" id="ARBA00022723"/>
    </source>
</evidence>
<dbReference type="InterPro" id="IPR010095">
    <property type="entry name" value="Cas12f1-like_TNB"/>
</dbReference>
<keyword evidence="4" id="KW-0862">Zinc</keyword>
<dbReference type="GO" id="GO:0003677">
    <property type="term" value="F:DNA binding"/>
    <property type="evidence" value="ECO:0007669"/>
    <property type="project" value="UniProtKB-KW"/>
</dbReference>
<evidence type="ECO:0000259" key="8">
    <source>
        <dbReference type="Pfam" id="PF07282"/>
    </source>
</evidence>
<dbReference type="InterPro" id="IPR021027">
    <property type="entry name" value="Transposase_put_HTH"/>
</dbReference>
<feature type="domain" description="Cas12f1-like TNB" evidence="8">
    <location>
        <begin position="312"/>
        <end position="378"/>
    </location>
</feature>
<dbReference type="Pfam" id="PF12323">
    <property type="entry name" value="HTH_OrfB_IS605"/>
    <property type="match status" value="1"/>
</dbReference>
<evidence type="ECO:0000256" key="2">
    <source>
        <dbReference type="ARBA" id="ARBA00022578"/>
    </source>
</evidence>
<evidence type="ECO:0000313" key="11">
    <source>
        <dbReference type="Proteomes" id="UP000578819"/>
    </source>
</evidence>
<gene>
    <name evidence="10" type="ORF">FHR38_002080</name>
</gene>
<dbReference type="GO" id="GO:0006310">
    <property type="term" value="P:DNA recombination"/>
    <property type="evidence" value="ECO:0007669"/>
    <property type="project" value="UniProtKB-KW"/>
</dbReference>
<evidence type="ECO:0000256" key="6">
    <source>
        <dbReference type="ARBA" id="ARBA00023172"/>
    </source>
</evidence>
<dbReference type="Pfam" id="PF01385">
    <property type="entry name" value="OrfB_IS605"/>
    <property type="match status" value="1"/>
</dbReference>
<protein>
    <submittedName>
        <fullName evidence="10">Putative transposase</fullName>
    </submittedName>
</protein>
<proteinExistence type="inferred from homology"/>
<keyword evidence="6" id="KW-0233">DNA recombination</keyword>
<feature type="domain" description="Transposase putative helix-turn-helix" evidence="9">
    <location>
        <begin position="1"/>
        <end position="44"/>
    </location>
</feature>
<dbReference type="InterPro" id="IPR001959">
    <property type="entry name" value="Transposase"/>
</dbReference>
<dbReference type="GO" id="GO:0046872">
    <property type="term" value="F:metal ion binding"/>
    <property type="evidence" value="ECO:0007669"/>
    <property type="project" value="UniProtKB-KW"/>
</dbReference>
<evidence type="ECO:0000259" key="9">
    <source>
        <dbReference type="Pfam" id="PF12323"/>
    </source>
</evidence>
<keyword evidence="11" id="KW-1185">Reference proteome</keyword>
<comment type="similarity">
    <text evidence="1">In the C-terminal section; belongs to the transposase 35 family.</text>
</comment>
<evidence type="ECO:0000256" key="5">
    <source>
        <dbReference type="ARBA" id="ARBA00023125"/>
    </source>
</evidence>
<dbReference type="NCBIfam" id="NF040570">
    <property type="entry name" value="guided_TnpB"/>
    <property type="match status" value="1"/>
</dbReference>
<dbReference type="RefSeq" id="WP_184534448.1">
    <property type="nucleotide sequence ID" value="NZ_JACHJW010000001.1"/>
</dbReference>
<dbReference type="Proteomes" id="UP000578819">
    <property type="component" value="Unassembled WGS sequence"/>
</dbReference>
<organism evidence="10 11">
    <name type="scientific">Micromonospora polyrhachis</name>
    <dbReference type="NCBI Taxonomy" id="1282883"/>
    <lineage>
        <taxon>Bacteria</taxon>
        <taxon>Bacillati</taxon>
        <taxon>Actinomycetota</taxon>
        <taxon>Actinomycetes</taxon>
        <taxon>Micromonosporales</taxon>
        <taxon>Micromonosporaceae</taxon>
        <taxon>Micromonospora</taxon>
    </lineage>
</organism>
<keyword evidence="3" id="KW-0479">Metal-binding</keyword>
<comment type="caution">
    <text evidence="10">The sequence shown here is derived from an EMBL/GenBank/DDBJ whole genome shotgun (WGS) entry which is preliminary data.</text>
</comment>
<evidence type="ECO:0000256" key="1">
    <source>
        <dbReference type="ARBA" id="ARBA00008761"/>
    </source>
</evidence>
<dbReference type="Pfam" id="PF07282">
    <property type="entry name" value="Cas12f1-like_TNB"/>
    <property type="match status" value="1"/>
</dbReference>
<accession>A0A7W7SQ86</accession>
<keyword evidence="2" id="KW-0815">Transposition</keyword>
<name>A0A7W7SQ86_9ACTN</name>
<evidence type="ECO:0000256" key="4">
    <source>
        <dbReference type="ARBA" id="ARBA00022833"/>
    </source>
</evidence>
<reference evidence="10 11" key="1">
    <citation type="submission" date="2020-08" db="EMBL/GenBank/DDBJ databases">
        <title>Sequencing the genomes of 1000 actinobacteria strains.</title>
        <authorList>
            <person name="Klenk H.-P."/>
        </authorList>
    </citation>
    <scope>NUCLEOTIDE SEQUENCE [LARGE SCALE GENOMIC DNA]</scope>
    <source>
        <strain evidence="10 11">DSM 45886</strain>
    </source>
</reference>
<dbReference type="AlphaFoldDB" id="A0A7W7SQ86"/>